<proteinExistence type="predicted"/>
<reference evidence="1 2" key="1">
    <citation type="submission" date="2020-07" db="EMBL/GenBank/DDBJ databases">
        <title>Halophilic bacteria isolated from french cheeses.</title>
        <authorList>
            <person name="Kothe C.I."/>
            <person name="Farah-Kraiem B."/>
            <person name="Renault P."/>
            <person name="Dridi B."/>
        </authorList>
    </citation>
    <scope>NUCLEOTIDE SEQUENCE [LARGE SCALE GENOMIC DNA]</scope>
    <source>
        <strain evidence="1 2">FME20</strain>
    </source>
</reference>
<keyword evidence="2" id="KW-1185">Reference proteome</keyword>
<dbReference type="RefSeq" id="WP_192539797.1">
    <property type="nucleotide sequence ID" value="NZ_RRZB01000082.1"/>
</dbReference>
<dbReference type="InterPro" id="IPR029058">
    <property type="entry name" value="AB_hydrolase_fold"/>
</dbReference>
<evidence type="ECO:0000313" key="1">
    <source>
        <dbReference type="EMBL" id="MBE0465373.1"/>
    </source>
</evidence>
<evidence type="ECO:0000313" key="2">
    <source>
        <dbReference type="Proteomes" id="UP001645038"/>
    </source>
</evidence>
<gene>
    <name evidence="1" type="ORF">EI547_18290</name>
</gene>
<comment type="caution">
    <text evidence="1">The sequence shown here is derived from an EMBL/GenBank/DDBJ whole genome shotgun (WGS) entry which is preliminary data.</text>
</comment>
<dbReference type="SUPFAM" id="SSF53474">
    <property type="entry name" value="alpha/beta-Hydrolases"/>
    <property type="match status" value="1"/>
</dbReference>
<organism evidence="1 2">
    <name type="scientific">Halomonas colorata</name>
    <dbReference type="NCBI Taxonomy" id="2742615"/>
    <lineage>
        <taxon>Bacteria</taxon>
        <taxon>Pseudomonadati</taxon>
        <taxon>Pseudomonadota</taxon>
        <taxon>Gammaproteobacteria</taxon>
        <taxon>Oceanospirillales</taxon>
        <taxon>Halomonadaceae</taxon>
        <taxon>Halomonas</taxon>
    </lineage>
</organism>
<sequence>MNIDSLLDDLARNVIIKEGGFSLSTENISGAEYAYYLISSKETVKRFYTSENNCFIPFEISPGFFSAIFYYRIGGNKKVRRLDFLVKEDFSVLVPEKRKLYESKNSLIEHYDLNSNVTFAVFNGIGSTKNSIPFGLGFLIKKGYNVLACYQDNDSQYQDLSVESFYESVSNVLEGKRAFTYGASLGGYCAAYYAGVINATVICSAPRNSAHPLIRKSKKDSRFGSLLFKHKEKISEPLTKKRVYCFIDPYHISDVYFYRDYIAEAYPEAYLYEIPHSGHEVLYYLNDTKQLSNIVDKIVKDENFQVDVDKESFYTNLGLCKHWLLIGDPLKSKKYLDKALSNEILASGMTKKIENLDKNIQSLRNKLLRGI</sequence>
<protein>
    <submittedName>
        <fullName evidence="1">Uncharacterized protein</fullName>
    </submittedName>
</protein>
<dbReference type="EMBL" id="RRZB01000082">
    <property type="protein sequence ID" value="MBE0465373.1"/>
    <property type="molecule type" value="Genomic_DNA"/>
</dbReference>
<name>A0ABR9G3D8_9GAMM</name>
<dbReference type="Proteomes" id="UP001645038">
    <property type="component" value="Unassembled WGS sequence"/>
</dbReference>
<accession>A0ABR9G3D8</accession>